<feature type="binding site" evidence="7">
    <location>
        <position position="232"/>
    </location>
    <ligand>
        <name>[4Fe-4S] cluster</name>
        <dbReference type="ChEBI" id="CHEBI:49883"/>
    </ligand>
</feature>
<keyword evidence="5 7" id="KW-0408">Iron</keyword>
<evidence type="ECO:0000256" key="1">
    <source>
        <dbReference type="ARBA" id="ARBA00022485"/>
    </source>
</evidence>
<dbReference type="Pfam" id="PF26466">
    <property type="entry name" value="DNA_primase_lrg_N"/>
    <property type="match status" value="1"/>
</dbReference>
<keyword evidence="1 7" id="KW-0004">4Fe-4S</keyword>
<dbReference type="CDD" id="cd06560">
    <property type="entry name" value="PriL"/>
    <property type="match status" value="1"/>
</dbReference>
<dbReference type="NCBIfam" id="NF002588">
    <property type="entry name" value="PRK02249.1-2"/>
    <property type="match status" value="1"/>
</dbReference>
<organism evidence="10 11">
    <name type="scientific">Methanolobus zinderi</name>
    <dbReference type="NCBI Taxonomy" id="536044"/>
    <lineage>
        <taxon>Archaea</taxon>
        <taxon>Methanobacteriati</taxon>
        <taxon>Methanobacteriota</taxon>
        <taxon>Stenosarchaea group</taxon>
        <taxon>Methanomicrobia</taxon>
        <taxon>Methanosarcinales</taxon>
        <taxon>Methanosarcinaceae</taxon>
        <taxon>Methanolobus</taxon>
    </lineage>
</organism>
<dbReference type="SUPFAM" id="SSF140914">
    <property type="entry name" value="PriB N-terminal domain-like"/>
    <property type="match status" value="1"/>
</dbReference>
<dbReference type="HAMAP" id="MF_00701">
    <property type="entry name" value="DNA_primase_lrg_arc"/>
    <property type="match status" value="1"/>
</dbReference>
<evidence type="ECO:0000256" key="2">
    <source>
        <dbReference type="ARBA" id="ARBA00022515"/>
    </source>
</evidence>
<feature type="region of interest" description="Disordered" evidence="8">
    <location>
        <begin position="339"/>
        <end position="362"/>
    </location>
</feature>
<feature type="binding site" evidence="7">
    <location>
        <position position="319"/>
    </location>
    <ligand>
        <name>[4Fe-4S] cluster</name>
        <dbReference type="ChEBI" id="CHEBI:49883"/>
    </ligand>
</feature>
<comment type="cofactor">
    <cofactor evidence="7">
        <name>[4Fe-4S] cluster</name>
        <dbReference type="ChEBI" id="CHEBI:49883"/>
    </cofactor>
    <text evidence="7">Binds 1 [4Fe-4S] cluster.</text>
</comment>
<keyword evidence="3 7" id="KW-0235">DNA replication</keyword>
<name>A0A7D5EHM3_9EURY</name>
<gene>
    <name evidence="7 10" type="primary">priL</name>
    <name evidence="10" type="ORF">HWN40_10675</name>
</gene>
<dbReference type="AlphaFoldDB" id="A0A7D5EHM3"/>
<keyword evidence="6 7" id="KW-0411">Iron-sulfur</keyword>
<accession>A0A7D5EHM3</accession>
<feature type="compositionally biased region" description="Basic and acidic residues" evidence="8">
    <location>
        <begin position="349"/>
        <end position="362"/>
    </location>
</feature>
<dbReference type="GO" id="GO:0006269">
    <property type="term" value="P:DNA replication, synthesis of primer"/>
    <property type="evidence" value="ECO:0007669"/>
    <property type="project" value="UniProtKB-UniRule"/>
</dbReference>
<dbReference type="OrthoDB" id="46081at2157"/>
<evidence type="ECO:0000256" key="7">
    <source>
        <dbReference type="HAMAP-Rule" id="MF_00701"/>
    </source>
</evidence>
<evidence type="ECO:0000256" key="4">
    <source>
        <dbReference type="ARBA" id="ARBA00022723"/>
    </source>
</evidence>
<evidence type="ECO:0000256" key="6">
    <source>
        <dbReference type="ARBA" id="ARBA00023014"/>
    </source>
</evidence>
<dbReference type="InterPro" id="IPR058560">
    <property type="entry name" value="DNA_primase_C"/>
</dbReference>
<keyword evidence="2 7" id="KW-0639">Primosome</keyword>
<dbReference type="PANTHER" id="PTHR10537:SF3">
    <property type="entry name" value="DNA PRIMASE LARGE SUBUNIT"/>
    <property type="match status" value="1"/>
</dbReference>
<evidence type="ECO:0000256" key="8">
    <source>
        <dbReference type="SAM" id="MobiDB-lite"/>
    </source>
</evidence>
<evidence type="ECO:0000256" key="5">
    <source>
        <dbReference type="ARBA" id="ARBA00023004"/>
    </source>
</evidence>
<reference evidence="10 11" key="1">
    <citation type="submission" date="2020-06" db="EMBL/GenBank/DDBJ databases">
        <title>Methanolobus halotolerans sp. nov., isolated from a saline lake Tus in Siberia.</title>
        <authorList>
            <person name="Shen Y."/>
            <person name="Chen S.-C."/>
            <person name="Lai M.-C."/>
            <person name="Huang H.-H."/>
            <person name="Chiu H.-H."/>
            <person name="Tang S.-L."/>
            <person name="Rogozin D.Y."/>
            <person name="Degermendzhy A.G."/>
        </authorList>
    </citation>
    <scope>NUCLEOTIDE SEQUENCE [LARGE SCALE GENOMIC DNA]</scope>
    <source>
        <strain evidence="10 11">DSM 21339</strain>
    </source>
</reference>
<dbReference type="EMBL" id="CP058215">
    <property type="protein sequence ID" value="QLC50660.1"/>
    <property type="molecule type" value="Genomic_DNA"/>
</dbReference>
<comment type="similarity">
    <text evidence="7">Belongs to the eukaryotic-type primase large subunit family.</text>
</comment>
<dbReference type="Proteomes" id="UP000509594">
    <property type="component" value="Chromosome"/>
</dbReference>
<evidence type="ECO:0000256" key="3">
    <source>
        <dbReference type="ARBA" id="ARBA00022705"/>
    </source>
</evidence>
<dbReference type="InterPro" id="IPR007238">
    <property type="entry name" value="DNA_primase_lsu_euk/arc"/>
</dbReference>
<dbReference type="Pfam" id="PF04104">
    <property type="entry name" value="DNA_primase_lrg"/>
    <property type="match status" value="1"/>
</dbReference>
<feature type="binding site" evidence="7">
    <location>
        <position position="312"/>
    </location>
    <ligand>
        <name>[4Fe-4S] cluster</name>
        <dbReference type="ChEBI" id="CHEBI:49883"/>
    </ligand>
</feature>
<comment type="subunit">
    <text evidence="7">Heterodimer of a small subunit (PriS) and a large subunit (PriL).</text>
</comment>
<dbReference type="KEGG" id="mzi:HWN40_10675"/>
<evidence type="ECO:0000313" key="11">
    <source>
        <dbReference type="Proteomes" id="UP000509594"/>
    </source>
</evidence>
<dbReference type="GO" id="GO:0046872">
    <property type="term" value="F:metal ion binding"/>
    <property type="evidence" value="ECO:0007669"/>
    <property type="project" value="UniProtKB-KW"/>
</dbReference>
<evidence type="ECO:0000313" key="10">
    <source>
        <dbReference type="EMBL" id="QLC50660.1"/>
    </source>
</evidence>
<protein>
    <recommendedName>
        <fullName evidence="7">DNA primase large subunit PriL</fullName>
    </recommendedName>
</protein>
<comment type="function">
    <text evidence="7">Regulatory subunit of DNA primase, an RNA polymerase that catalyzes the synthesis of short RNA molecules used as primers for DNA polymerase during DNA replication. Stabilizes and modulates the activity of the small subunit, increasing the rate of DNA synthesis, and conferring RNA synthesis capability. The DNA polymerase activity may enable DNA primase to also catalyze primer extension after primer synthesis. May also play a role in DNA repair.</text>
</comment>
<keyword evidence="4 7" id="KW-0479">Metal-binding</keyword>
<dbReference type="GO" id="GO:0003899">
    <property type="term" value="F:DNA-directed RNA polymerase activity"/>
    <property type="evidence" value="ECO:0007669"/>
    <property type="project" value="InterPro"/>
</dbReference>
<dbReference type="GO" id="GO:0051539">
    <property type="term" value="F:4 iron, 4 sulfur cluster binding"/>
    <property type="evidence" value="ECO:0007669"/>
    <property type="project" value="UniProtKB-UniRule"/>
</dbReference>
<dbReference type="InterPro" id="IPR023642">
    <property type="entry name" value="DNA_primase_lsu_PriL"/>
</dbReference>
<feature type="domain" description="DNA primase large subunit C-terminal" evidence="9">
    <location>
        <begin position="224"/>
        <end position="320"/>
    </location>
</feature>
<dbReference type="PANTHER" id="PTHR10537">
    <property type="entry name" value="DNA PRIMASE LARGE SUBUNIT"/>
    <property type="match status" value="1"/>
</dbReference>
<sequence>MEHKDLALYPYVSEASGYVASLDFSLDRLISSRAMDSARLRGKERVLQAIEGDILKPGLMSSDDRKILIELLSYPFSRILVSCVDDSFLTRRYALAEAVSSYKSLKGREPAFLREFSLEFDIQAQSDDSGFRMHFTDYIRLASTLKASEWKLVNRKLDHGYVKVSKDEFARLLQEGIKNRIEGSLPVSVPEDIQHACEPYLEEIKTALHERKSTFGDGTEFGTVESGLFPPCVIYAVSQTQAGVNLAHSMRFAMTSFLLTVGMSVDDIMNLFTTSPDFDEEKARYQVEHIAGASGTNYKPPSCSTMKTYGNCYAPDEHCKKVKHPLGYYRRKLWFKNRDAQKNKAKAPSKTDDAKTGSKPDS</sequence>
<proteinExistence type="inferred from homology"/>
<feature type="binding site" evidence="7">
    <location>
        <position position="303"/>
    </location>
    <ligand>
        <name>[4Fe-4S] cluster</name>
        <dbReference type="ChEBI" id="CHEBI:49883"/>
    </ligand>
</feature>
<keyword evidence="11" id="KW-1185">Reference proteome</keyword>
<dbReference type="GO" id="GO:0006270">
    <property type="term" value="P:DNA replication initiation"/>
    <property type="evidence" value="ECO:0007669"/>
    <property type="project" value="TreeGrafter"/>
</dbReference>
<dbReference type="GO" id="GO:1990077">
    <property type="term" value="C:primosome complex"/>
    <property type="evidence" value="ECO:0007669"/>
    <property type="project" value="UniProtKB-KW"/>
</dbReference>
<evidence type="ECO:0000259" key="9">
    <source>
        <dbReference type="Pfam" id="PF04104"/>
    </source>
</evidence>